<sequence>MTDCNLKENNLDDQTTRRSISKKSDSSNKHTRLKKKMTVLQKIINNLEDHQQFRRLSTIETAYNTSRFYCENSQIQLKHY</sequence>
<proteinExistence type="predicted"/>
<feature type="compositionally biased region" description="Basic and acidic residues" evidence="1">
    <location>
        <begin position="1"/>
        <end position="28"/>
    </location>
</feature>
<dbReference type="AlphaFoldDB" id="A0ABD0V225"/>
<feature type="region of interest" description="Disordered" evidence="1">
    <location>
        <begin position="1"/>
        <end position="32"/>
    </location>
</feature>
<name>A0ABD0V225_DENTH</name>
<dbReference type="Proteomes" id="UP001552299">
    <property type="component" value="Unassembled WGS sequence"/>
</dbReference>
<gene>
    <name evidence="2" type="ORF">M5K25_011179</name>
</gene>
<evidence type="ECO:0000313" key="2">
    <source>
        <dbReference type="EMBL" id="KAL0919105.1"/>
    </source>
</evidence>
<protein>
    <submittedName>
        <fullName evidence="2">Uncharacterized protein</fullName>
    </submittedName>
</protein>
<comment type="caution">
    <text evidence="2">The sequence shown here is derived from an EMBL/GenBank/DDBJ whole genome shotgun (WGS) entry which is preliminary data.</text>
</comment>
<reference evidence="2 3" key="1">
    <citation type="journal article" date="2024" name="Plant Biotechnol. J.">
        <title>Dendrobium thyrsiflorum genome and its molecular insights into genes involved in important horticultural traits.</title>
        <authorList>
            <person name="Chen B."/>
            <person name="Wang J.Y."/>
            <person name="Zheng P.J."/>
            <person name="Li K.L."/>
            <person name="Liang Y.M."/>
            <person name="Chen X.F."/>
            <person name="Zhang C."/>
            <person name="Zhao X."/>
            <person name="He X."/>
            <person name="Zhang G.Q."/>
            <person name="Liu Z.J."/>
            <person name="Xu Q."/>
        </authorList>
    </citation>
    <scope>NUCLEOTIDE SEQUENCE [LARGE SCALE GENOMIC DNA]</scope>
    <source>
        <strain evidence="2">GZMU011</strain>
    </source>
</reference>
<evidence type="ECO:0000256" key="1">
    <source>
        <dbReference type="SAM" id="MobiDB-lite"/>
    </source>
</evidence>
<dbReference type="EMBL" id="JANQDX010000009">
    <property type="protein sequence ID" value="KAL0919105.1"/>
    <property type="molecule type" value="Genomic_DNA"/>
</dbReference>
<organism evidence="2 3">
    <name type="scientific">Dendrobium thyrsiflorum</name>
    <name type="common">Pinecone-like raceme dendrobium</name>
    <name type="synonym">Orchid</name>
    <dbReference type="NCBI Taxonomy" id="117978"/>
    <lineage>
        <taxon>Eukaryota</taxon>
        <taxon>Viridiplantae</taxon>
        <taxon>Streptophyta</taxon>
        <taxon>Embryophyta</taxon>
        <taxon>Tracheophyta</taxon>
        <taxon>Spermatophyta</taxon>
        <taxon>Magnoliopsida</taxon>
        <taxon>Liliopsida</taxon>
        <taxon>Asparagales</taxon>
        <taxon>Orchidaceae</taxon>
        <taxon>Epidendroideae</taxon>
        <taxon>Malaxideae</taxon>
        <taxon>Dendrobiinae</taxon>
        <taxon>Dendrobium</taxon>
    </lineage>
</organism>
<accession>A0ABD0V225</accession>
<evidence type="ECO:0000313" key="3">
    <source>
        <dbReference type="Proteomes" id="UP001552299"/>
    </source>
</evidence>
<keyword evidence="3" id="KW-1185">Reference proteome</keyword>